<dbReference type="AlphaFoldDB" id="A0A350P702"/>
<sequence>MPLQKFIFNPGINKEGTDYSAEGGWFDANLVRFRKGLPEKIGGWVKYLTSSILGKGRKLHAYVTLNGTRIFAIGTTFKLYWQEGDNYNDITPIRSTTGAGDVTFSASNGSSTITVADTAHGADLNDFVTFSGAASLGGNITATVLNQEYQVTAVTSANAYTITAKDTDGVTVTANASDTGNGGGSTVGAYQISVGLDVFVSGTGWGAGTWGAGGWGSSSSLAANNQLRLWSIDNFGEDLIANVRAGGIFFWDFSTASQRAVALSSIANANQVPTLGLQVLVSDIDRHVIVLGADPMDGSVRSGAIDPLLIAFSDQENPLDFEPRATNTAGSLRCSAGSEIIGGLRARQETLVWTDVALYSLQFIGPPNTFGLTLVNEGVSLIAPNAAINSPTGVYWMDKKGFYTYNGSVVPLPCTVHSFVFDDINEEQVFQVFGFLNKQFNEVGWFYCTSGSTTIDRYVVFNYVEGTWAIGELSRTAWLDEGIVAFPRAAGFADDRNYIYSHETGHDDDGAPMDNVFIESADFDIGDGEEFQFIRRFIPDVKFTGDSGSTQTLNVVLKARDFPGQSLTTDQTTAFTASTTKVDTRA</sequence>
<reference evidence="1 2" key="1">
    <citation type="journal article" date="2018" name="Nat. Biotechnol.">
        <title>A standardized bacterial taxonomy based on genome phylogeny substantially revises the tree of life.</title>
        <authorList>
            <person name="Parks D.H."/>
            <person name="Chuvochina M."/>
            <person name="Waite D.W."/>
            <person name="Rinke C."/>
            <person name="Skarshewski A."/>
            <person name="Chaumeil P.A."/>
            <person name="Hugenholtz P."/>
        </authorList>
    </citation>
    <scope>NUCLEOTIDE SEQUENCE [LARGE SCALE GENOMIC DNA]</scope>
    <source>
        <strain evidence="1">UBA11978</strain>
    </source>
</reference>
<proteinExistence type="predicted"/>
<protein>
    <submittedName>
        <fullName evidence="1">Uncharacterized protein</fullName>
    </submittedName>
</protein>
<gene>
    <name evidence="1" type="ORF">DCW74_15200</name>
</gene>
<feature type="non-terminal residue" evidence="1">
    <location>
        <position position="586"/>
    </location>
</feature>
<dbReference type="Proteomes" id="UP000263517">
    <property type="component" value="Unassembled WGS sequence"/>
</dbReference>
<comment type="caution">
    <text evidence="1">The sequence shown here is derived from an EMBL/GenBank/DDBJ whole genome shotgun (WGS) entry which is preliminary data.</text>
</comment>
<evidence type="ECO:0000313" key="2">
    <source>
        <dbReference type="Proteomes" id="UP000263517"/>
    </source>
</evidence>
<dbReference type="InterPro" id="IPR023366">
    <property type="entry name" value="ATP_synth_asu-like_sf"/>
</dbReference>
<name>A0A350P702_9ALTE</name>
<dbReference type="Gene3D" id="2.40.30.20">
    <property type="match status" value="1"/>
</dbReference>
<accession>A0A350P702</accession>
<dbReference type="EMBL" id="DNAN01000534">
    <property type="protein sequence ID" value="HAW77069.1"/>
    <property type="molecule type" value="Genomic_DNA"/>
</dbReference>
<evidence type="ECO:0000313" key="1">
    <source>
        <dbReference type="EMBL" id="HAW77069.1"/>
    </source>
</evidence>
<organism evidence="1 2">
    <name type="scientific">Alteromonas australica</name>
    <dbReference type="NCBI Taxonomy" id="589873"/>
    <lineage>
        <taxon>Bacteria</taxon>
        <taxon>Pseudomonadati</taxon>
        <taxon>Pseudomonadota</taxon>
        <taxon>Gammaproteobacteria</taxon>
        <taxon>Alteromonadales</taxon>
        <taxon>Alteromonadaceae</taxon>
        <taxon>Alteromonas/Salinimonas group</taxon>
        <taxon>Alteromonas</taxon>
    </lineage>
</organism>